<dbReference type="NCBIfam" id="TIGR03025">
    <property type="entry name" value="EPS_sugtrans"/>
    <property type="match status" value="1"/>
</dbReference>
<dbReference type="AlphaFoldDB" id="A0A7Y7U7I3"/>
<dbReference type="EMBL" id="JABKAU010000032">
    <property type="protein sequence ID" value="NVO32550.1"/>
    <property type="molecule type" value="Genomic_DNA"/>
</dbReference>
<comment type="caution">
    <text evidence="9">The sequence shown here is derived from an EMBL/GenBank/DDBJ whole genome shotgun (WGS) entry which is preliminary data.</text>
</comment>
<keyword evidence="6 7" id="KW-0472">Membrane</keyword>
<feature type="transmembrane region" description="Helical" evidence="7">
    <location>
        <begin position="110"/>
        <end position="133"/>
    </location>
</feature>
<keyword evidence="5 7" id="KW-1133">Transmembrane helix</keyword>
<comment type="similarity">
    <text evidence="2">Belongs to the bacterial sugar transferase family.</text>
</comment>
<feature type="domain" description="Bacterial sugar transferase" evidence="8">
    <location>
        <begin position="273"/>
        <end position="457"/>
    </location>
</feature>
<accession>A0A7Y7U7I3</accession>
<keyword evidence="10" id="KW-1185">Reference proteome</keyword>
<feature type="transmembrane region" description="Helical" evidence="7">
    <location>
        <begin position="77"/>
        <end position="98"/>
    </location>
</feature>
<dbReference type="InterPro" id="IPR003362">
    <property type="entry name" value="Bact_transf"/>
</dbReference>
<dbReference type="GO" id="GO:0016780">
    <property type="term" value="F:phosphotransferase activity, for other substituted phosphate groups"/>
    <property type="evidence" value="ECO:0007669"/>
    <property type="project" value="TreeGrafter"/>
</dbReference>
<keyword evidence="4 7" id="KW-0812">Transmembrane</keyword>
<evidence type="ECO:0000256" key="2">
    <source>
        <dbReference type="ARBA" id="ARBA00006464"/>
    </source>
</evidence>
<dbReference type="InterPro" id="IPR017475">
    <property type="entry name" value="EPS_sugar_tfrase"/>
</dbReference>
<dbReference type="RefSeq" id="WP_176909422.1">
    <property type="nucleotide sequence ID" value="NZ_JABKAU010000032.1"/>
</dbReference>
<evidence type="ECO:0000256" key="1">
    <source>
        <dbReference type="ARBA" id="ARBA00004141"/>
    </source>
</evidence>
<dbReference type="Pfam" id="PF02397">
    <property type="entry name" value="Bac_transf"/>
    <property type="match status" value="1"/>
</dbReference>
<feature type="transmembrane region" description="Helical" evidence="7">
    <location>
        <begin position="12"/>
        <end position="31"/>
    </location>
</feature>
<dbReference type="PANTHER" id="PTHR30576">
    <property type="entry name" value="COLANIC BIOSYNTHESIS UDP-GLUCOSE LIPID CARRIER TRANSFERASE"/>
    <property type="match status" value="1"/>
</dbReference>
<evidence type="ECO:0000256" key="4">
    <source>
        <dbReference type="ARBA" id="ARBA00022692"/>
    </source>
</evidence>
<evidence type="ECO:0000256" key="5">
    <source>
        <dbReference type="ARBA" id="ARBA00022989"/>
    </source>
</evidence>
<protein>
    <submittedName>
        <fullName evidence="9">Exopolysaccharide biosynthesis polyprenyl glycosylphosphotransferase</fullName>
    </submittedName>
</protein>
<dbReference type="Proteomes" id="UP000565521">
    <property type="component" value="Unassembled WGS sequence"/>
</dbReference>
<feature type="transmembrane region" description="Helical" evidence="7">
    <location>
        <begin position="278"/>
        <end position="300"/>
    </location>
</feature>
<dbReference type="PANTHER" id="PTHR30576:SF0">
    <property type="entry name" value="UNDECAPRENYL-PHOSPHATE N-ACETYLGALACTOSAMINYL 1-PHOSPHATE TRANSFERASE-RELATED"/>
    <property type="match status" value="1"/>
</dbReference>
<comment type="subcellular location">
    <subcellularLocation>
        <location evidence="1">Membrane</location>
        <topology evidence="1">Multi-pass membrane protein</topology>
    </subcellularLocation>
</comment>
<dbReference type="Gene3D" id="3.40.50.720">
    <property type="entry name" value="NAD(P)-binding Rossmann-like Domain"/>
    <property type="match status" value="1"/>
</dbReference>
<feature type="transmembrane region" description="Helical" evidence="7">
    <location>
        <begin position="37"/>
        <end position="57"/>
    </location>
</feature>
<evidence type="ECO:0000256" key="6">
    <source>
        <dbReference type="ARBA" id="ARBA00023136"/>
    </source>
</evidence>
<evidence type="ECO:0000256" key="7">
    <source>
        <dbReference type="SAM" id="Phobius"/>
    </source>
</evidence>
<gene>
    <name evidence="9" type="ORF">HW554_15145</name>
</gene>
<evidence type="ECO:0000313" key="9">
    <source>
        <dbReference type="EMBL" id="NVO32550.1"/>
    </source>
</evidence>
<proteinExistence type="inferred from homology"/>
<keyword evidence="3 9" id="KW-0808">Transferase</keyword>
<name>A0A7Y7U7I3_9BACT</name>
<evidence type="ECO:0000259" key="8">
    <source>
        <dbReference type="Pfam" id="PF02397"/>
    </source>
</evidence>
<evidence type="ECO:0000256" key="3">
    <source>
        <dbReference type="ARBA" id="ARBA00022679"/>
    </source>
</evidence>
<sequence>MERYAHYSDSSRIILPLLDGIIIFGAFRASTILVSDAWLFDSYASFFVVFALLWSMLSHHYANIFRLDRQISYGEKLVYLLRTFLMHGGLLFGVALLLHVSWMPQRQLLVVYGLAVAGVVLGRFLLAFCYRLYQRYFAEPHSRFIIVGASTSGQQLYYFLRAHDPDGSQFKGFFADENVPAALSHLVRGTVAEVKDYCRRTPVDEIYFALPFTQQALIADLTSFAADNFLSLRIVPDYHGTLGQDVNMYLCDHLPVLMVRRAPLAMWANLVLKRAFDIGFSLLVIVLLFPLVLPVLALAIKLDSKGPVFFRQMRPGKRNRLFPCYKLRTMSAGHQQAELQATKADPRVTHLGRYLRKYNLDELPQFFNVLLGHMSVVGPRPNMISQLEEYSKHIHTYAMRHAVMPGITGYAQVNGFRGETRAPNAMEKRVEYDLKYLENWSFSLDMQIIGLTLRNMIKGEKNAY</sequence>
<reference evidence="9 10" key="1">
    <citation type="submission" date="2020-05" db="EMBL/GenBank/DDBJ databases">
        <title>Hymenobacter terrestris sp. nov. and Hymenobacter lapidiphilus sp. nov., isolated from regoliths in Antarctica.</title>
        <authorList>
            <person name="Sedlacek I."/>
            <person name="Pantucek R."/>
            <person name="Zeman M."/>
            <person name="Holochova P."/>
            <person name="Kralova S."/>
            <person name="Stankova E."/>
            <person name="Sedo O."/>
            <person name="Micenkova L."/>
            <person name="Svec P."/>
            <person name="Gupta V."/>
            <person name="Sood U."/>
            <person name="Korpole U.S."/>
            <person name="Lal R."/>
        </authorList>
    </citation>
    <scope>NUCLEOTIDE SEQUENCE [LARGE SCALE GENOMIC DNA]</scope>
    <source>
        <strain evidence="9 10">P5342</strain>
    </source>
</reference>
<dbReference type="Pfam" id="PF13727">
    <property type="entry name" value="CoA_binding_3"/>
    <property type="match status" value="1"/>
</dbReference>
<organism evidence="9 10">
    <name type="scientific">Hymenobacter lapidiphilus</name>
    <dbReference type="NCBI Taxonomy" id="2608003"/>
    <lineage>
        <taxon>Bacteria</taxon>
        <taxon>Pseudomonadati</taxon>
        <taxon>Bacteroidota</taxon>
        <taxon>Cytophagia</taxon>
        <taxon>Cytophagales</taxon>
        <taxon>Hymenobacteraceae</taxon>
        <taxon>Hymenobacter</taxon>
    </lineage>
</organism>
<dbReference type="GO" id="GO:0016020">
    <property type="term" value="C:membrane"/>
    <property type="evidence" value="ECO:0007669"/>
    <property type="project" value="UniProtKB-SubCell"/>
</dbReference>
<evidence type="ECO:0000313" key="10">
    <source>
        <dbReference type="Proteomes" id="UP000565521"/>
    </source>
</evidence>